<dbReference type="AlphaFoldDB" id="B3QS40"/>
<dbReference type="STRING" id="517418.Ctha_1526"/>
<accession>B3QS40</accession>
<name>B3QS40_CHLT3</name>
<evidence type="ECO:0000313" key="2">
    <source>
        <dbReference type="EMBL" id="ACF13985.1"/>
    </source>
</evidence>
<reference evidence="2 3" key="1">
    <citation type="submission" date="2008-06" db="EMBL/GenBank/DDBJ databases">
        <title>Complete sequence of Chloroherpeton thalassium ATCC 35110.</title>
        <authorList>
            <consortium name="US DOE Joint Genome Institute"/>
            <person name="Lucas S."/>
            <person name="Copeland A."/>
            <person name="Lapidus A."/>
            <person name="Glavina del Rio T."/>
            <person name="Dalin E."/>
            <person name="Tice H."/>
            <person name="Bruce D."/>
            <person name="Goodwin L."/>
            <person name="Pitluck S."/>
            <person name="Schmutz J."/>
            <person name="Larimer F."/>
            <person name="Land M."/>
            <person name="Hauser L."/>
            <person name="Kyrpides N."/>
            <person name="Mikhailova N."/>
            <person name="Liu Z."/>
            <person name="Li T."/>
            <person name="Zhao F."/>
            <person name="Overmann J."/>
            <person name="Bryant D.A."/>
            <person name="Richardson P."/>
        </authorList>
    </citation>
    <scope>NUCLEOTIDE SEQUENCE [LARGE SCALE GENOMIC DNA]</scope>
    <source>
        <strain evidence="3">ATCC 35110 / GB-78</strain>
    </source>
</reference>
<keyword evidence="3" id="KW-1185">Reference proteome</keyword>
<gene>
    <name evidence="2" type="ordered locus">Ctha_1526</name>
</gene>
<protein>
    <submittedName>
        <fullName evidence="2">YceI family protein</fullName>
    </submittedName>
</protein>
<feature type="domain" description="Lipid/polyisoprenoid-binding YceI-like" evidence="1">
    <location>
        <begin position="47"/>
        <end position="191"/>
    </location>
</feature>
<sequence>MVGMEVTLFLLGMIFLIGLAKAEHESVFEEDEHGLAYKTEKKMFFLANIHVTGKSNAVVANAHFSDDNERVQVEITAPIRSFDSGNRDRDKSVFDILKGEEQPNIRFISEWIEREKLAAAINSTINVAGEIFIGGEPFQFVFPLELKSKGSHVLIESDIKTSFTDFGIEPPSVGMGGMVAQVLNHIDIVVHLQSNKIAGLNEVFHPTLIAQNA</sequence>
<dbReference type="EMBL" id="CP001100">
    <property type="protein sequence ID" value="ACF13985.1"/>
    <property type="molecule type" value="Genomic_DNA"/>
</dbReference>
<organism evidence="2 3">
    <name type="scientific">Chloroherpeton thalassium (strain ATCC 35110 / GB-78)</name>
    <dbReference type="NCBI Taxonomy" id="517418"/>
    <lineage>
        <taxon>Bacteria</taxon>
        <taxon>Pseudomonadati</taxon>
        <taxon>Chlorobiota</taxon>
        <taxon>Chlorobiia</taxon>
        <taxon>Chlorobiales</taxon>
        <taxon>Chloroherpetonaceae</taxon>
        <taxon>Chloroherpeton</taxon>
    </lineage>
</organism>
<dbReference type="Gene3D" id="2.40.128.110">
    <property type="entry name" value="Lipid/polyisoprenoid-binding, YceI-like"/>
    <property type="match status" value="1"/>
</dbReference>
<dbReference type="InterPro" id="IPR036761">
    <property type="entry name" value="TTHA0802/YceI-like_sf"/>
</dbReference>
<evidence type="ECO:0000259" key="1">
    <source>
        <dbReference type="Pfam" id="PF04264"/>
    </source>
</evidence>
<dbReference type="SUPFAM" id="SSF101874">
    <property type="entry name" value="YceI-like"/>
    <property type="match status" value="1"/>
</dbReference>
<dbReference type="eggNOG" id="COG2353">
    <property type="taxonomic scope" value="Bacteria"/>
</dbReference>
<dbReference type="OrthoDB" id="116832at2"/>
<dbReference type="InterPro" id="IPR007372">
    <property type="entry name" value="Lipid/polyisoprenoid-bd_YceI"/>
</dbReference>
<dbReference type="HOGENOM" id="CLU_1292520_0_0_10"/>
<dbReference type="Proteomes" id="UP000001208">
    <property type="component" value="Chromosome"/>
</dbReference>
<proteinExistence type="predicted"/>
<dbReference type="KEGG" id="cts:Ctha_1526"/>
<evidence type="ECO:0000313" key="3">
    <source>
        <dbReference type="Proteomes" id="UP000001208"/>
    </source>
</evidence>
<dbReference type="Pfam" id="PF04264">
    <property type="entry name" value="YceI"/>
    <property type="match status" value="1"/>
</dbReference>